<keyword evidence="4" id="KW-0548">Nucleotidyltransferase</keyword>
<evidence type="ECO:0000256" key="3">
    <source>
        <dbReference type="ARBA" id="ARBA00022679"/>
    </source>
</evidence>
<evidence type="ECO:0000256" key="4">
    <source>
        <dbReference type="ARBA" id="ARBA00022695"/>
    </source>
</evidence>
<gene>
    <name evidence="9" type="ORF">H4BulkLitter2425358_000002</name>
</gene>
<keyword evidence="5" id="KW-0693">Viral RNA replication</keyword>
<protein>
    <recommendedName>
        <fullName evidence="1">RNA-directed RNA polymerase</fullName>
        <ecNumber evidence="1">2.7.7.48</ecNumber>
    </recommendedName>
    <alternativeName>
        <fullName evidence="6">RNA replicase beta chain</fullName>
    </alternativeName>
</protein>
<keyword evidence="8" id="KW-0479">Metal-binding</keyword>
<accession>A0A514CYL2</accession>
<dbReference type="EMBL" id="MN032683">
    <property type="protein sequence ID" value="QDH86450.1"/>
    <property type="molecule type" value="Genomic_RNA"/>
</dbReference>
<dbReference type="GO" id="GO:0003968">
    <property type="term" value="F:RNA-directed RNA polymerase activity"/>
    <property type="evidence" value="ECO:0007669"/>
    <property type="project" value="UniProtKB-KW"/>
</dbReference>
<evidence type="ECO:0000256" key="1">
    <source>
        <dbReference type="ARBA" id="ARBA00012494"/>
    </source>
</evidence>
<dbReference type="InterPro" id="IPR005093">
    <property type="entry name" value="RNArep_beta"/>
</dbReference>
<dbReference type="GO" id="GO:0039694">
    <property type="term" value="P:viral RNA genome replication"/>
    <property type="evidence" value="ECO:0007669"/>
    <property type="project" value="InterPro"/>
</dbReference>
<evidence type="ECO:0000256" key="2">
    <source>
        <dbReference type="ARBA" id="ARBA00022484"/>
    </source>
</evidence>
<evidence type="ECO:0000256" key="6">
    <source>
        <dbReference type="ARBA" id="ARBA00030248"/>
    </source>
</evidence>
<dbReference type="Pfam" id="PF03431">
    <property type="entry name" value="RNA_replicase_B"/>
    <property type="match status" value="1"/>
</dbReference>
<comment type="catalytic activity">
    <reaction evidence="7">
        <text>RNA(n) + a ribonucleoside 5'-triphosphate = RNA(n+1) + diphosphate</text>
        <dbReference type="Rhea" id="RHEA:21248"/>
        <dbReference type="Rhea" id="RHEA-COMP:14527"/>
        <dbReference type="Rhea" id="RHEA-COMP:17342"/>
        <dbReference type="ChEBI" id="CHEBI:33019"/>
        <dbReference type="ChEBI" id="CHEBI:61557"/>
        <dbReference type="ChEBI" id="CHEBI:140395"/>
        <dbReference type="EC" id="2.7.7.48"/>
    </reaction>
</comment>
<sequence>MKVIDVPKTMKTPRIIAMEPTAMQYAQQGILRLIQDAIKGSYLNDFIGLDDQEPNQLMARQGSAVGDLATLDLSEASIEFHASPSRSC</sequence>
<name>A0A514CYL2_9VIRU</name>
<dbReference type="SMR" id="A0A514CYL2"/>
<organism evidence="9">
    <name type="scientific">Leviviridae sp</name>
    <dbReference type="NCBI Taxonomy" id="2027243"/>
    <lineage>
        <taxon>Viruses</taxon>
        <taxon>Riboviria</taxon>
        <taxon>Orthornavirae</taxon>
        <taxon>Lenarviricota</taxon>
        <taxon>Leviviricetes</taxon>
        <taxon>Norzivirales</taxon>
        <taxon>Fiersviridae</taxon>
    </lineage>
</organism>
<evidence type="ECO:0000313" key="9">
    <source>
        <dbReference type="EMBL" id="QDH86450.1"/>
    </source>
</evidence>
<feature type="binding site" evidence="8">
    <location>
        <position position="72"/>
    </location>
    <ligand>
        <name>Mg(2+)</name>
        <dbReference type="ChEBI" id="CHEBI:18420"/>
        <label>2</label>
    </ligand>
</feature>
<proteinExistence type="predicted"/>
<dbReference type="EC" id="2.7.7.48" evidence="1"/>
<reference evidence="9" key="1">
    <citation type="submission" date="2019-05" db="EMBL/GenBank/DDBJ databases">
        <title>Metatranscriptomic reconstruction reveals RNA viruses with the potential to shape carbon cycling in soil.</title>
        <authorList>
            <person name="Starr E.P."/>
            <person name="Nuccio E."/>
            <person name="Pett-Ridge J."/>
            <person name="Banfield J.F."/>
            <person name="Firestone M.K."/>
        </authorList>
    </citation>
    <scope>NUCLEOTIDE SEQUENCE</scope>
    <source>
        <strain evidence="9">H4_Bulk_Litter_24_scaffold_25358</strain>
    </source>
</reference>
<evidence type="ECO:0000256" key="5">
    <source>
        <dbReference type="ARBA" id="ARBA00022953"/>
    </source>
</evidence>
<comment type="cofactor">
    <cofactor evidence="8">
        <name>Mg(2+)</name>
        <dbReference type="ChEBI" id="CHEBI:18420"/>
    </cofactor>
    <text evidence="8">Binds 2 Mg(2+) per subunit.</text>
</comment>
<evidence type="ECO:0000256" key="8">
    <source>
        <dbReference type="PIRSR" id="PIRSR605093-1"/>
    </source>
</evidence>
<keyword evidence="3" id="KW-0808">Transferase</keyword>
<keyword evidence="8" id="KW-0460">Magnesium</keyword>
<dbReference type="GO" id="GO:0046872">
    <property type="term" value="F:metal ion binding"/>
    <property type="evidence" value="ECO:0007669"/>
    <property type="project" value="UniProtKB-KW"/>
</dbReference>
<keyword evidence="2 9" id="KW-0696">RNA-directed RNA polymerase</keyword>
<evidence type="ECO:0000256" key="7">
    <source>
        <dbReference type="ARBA" id="ARBA00048744"/>
    </source>
</evidence>